<reference evidence="2 3" key="1">
    <citation type="journal article" date="2016" name="Nat. Commun.">
        <title>Thousands of microbial genomes shed light on interconnected biogeochemical processes in an aquifer system.</title>
        <authorList>
            <person name="Anantharaman K."/>
            <person name="Brown C.T."/>
            <person name="Hug L.A."/>
            <person name="Sharon I."/>
            <person name="Castelle C.J."/>
            <person name="Probst A.J."/>
            <person name="Thomas B.C."/>
            <person name="Singh A."/>
            <person name="Wilkins M.J."/>
            <person name="Karaoz U."/>
            <person name="Brodie E.L."/>
            <person name="Williams K.H."/>
            <person name="Hubbard S.S."/>
            <person name="Banfield J.F."/>
        </authorList>
    </citation>
    <scope>NUCLEOTIDE SEQUENCE [LARGE SCALE GENOMIC DNA]</scope>
</reference>
<name>A0A1F5S2Z3_9BACT</name>
<keyword evidence="1" id="KW-0472">Membrane</keyword>
<feature type="transmembrane region" description="Helical" evidence="1">
    <location>
        <begin position="110"/>
        <end position="136"/>
    </location>
</feature>
<sequence>MKKYVPIFILLLVLPLFLKAADPIKGGGRENLLEGLGTTVKNSGLGTANTQMDKKSVADAPAKVPEIIGQIIQIILSFLGVIFLVLMVYGGYLWMTGGGNEEQIAKAKNIMGAAVIGLIIVLAAYAITNTLAALLAERTGIM</sequence>
<evidence type="ECO:0000313" key="3">
    <source>
        <dbReference type="Proteomes" id="UP000178323"/>
    </source>
</evidence>
<dbReference type="Proteomes" id="UP000178323">
    <property type="component" value="Unassembled WGS sequence"/>
</dbReference>
<keyword evidence="1" id="KW-0812">Transmembrane</keyword>
<feature type="transmembrane region" description="Helical" evidence="1">
    <location>
        <begin position="67"/>
        <end position="89"/>
    </location>
</feature>
<proteinExistence type="predicted"/>
<evidence type="ECO:0000313" key="2">
    <source>
        <dbReference type="EMBL" id="OGF21054.1"/>
    </source>
</evidence>
<protein>
    <recommendedName>
        <fullName evidence="4">TrbC/VIRB2 family protein</fullName>
    </recommendedName>
</protein>
<dbReference type="EMBL" id="MFFS01000073">
    <property type="protein sequence ID" value="OGF21054.1"/>
    <property type="molecule type" value="Genomic_DNA"/>
</dbReference>
<accession>A0A1F5S2Z3</accession>
<dbReference type="InterPro" id="IPR043993">
    <property type="entry name" value="T4SS_pilin"/>
</dbReference>
<evidence type="ECO:0000256" key="1">
    <source>
        <dbReference type="SAM" id="Phobius"/>
    </source>
</evidence>
<dbReference type="STRING" id="1797985.A2Y83_01835"/>
<gene>
    <name evidence="2" type="ORF">A2Y83_01835</name>
</gene>
<evidence type="ECO:0008006" key="4">
    <source>
        <dbReference type="Google" id="ProtNLM"/>
    </source>
</evidence>
<organism evidence="2 3">
    <name type="scientific">Candidatus Falkowbacteria bacterium RBG_13_39_14</name>
    <dbReference type="NCBI Taxonomy" id="1797985"/>
    <lineage>
        <taxon>Bacteria</taxon>
        <taxon>Candidatus Falkowiibacteriota</taxon>
    </lineage>
</organism>
<keyword evidence="1" id="KW-1133">Transmembrane helix</keyword>
<dbReference type="Pfam" id="PF18895">
    <property type="entry name" value="T4SS_pilin"/>
    <property type="match status" value="1"/>
</dbReference>
<comment type="caution">
    <text evidence="2">The sequence shown here is derived from an EMBL/GenBank/DDBJ whole genome shotgun (WGS) entry which is preliminary data.</text>
</comment>
<dbReference type="AlphaFoldDB" id="A0A1F5S2Z3"/>